<organism evidence="3 4">
    <name type="scientific">Gossypium hirsutum</name>
    <name type="common">Upland cotton</name>
    <name type="synonym">Gossypium mexicanum</name>
    <dbReference type="NCBI Taxonomy" id="3635"/>
    <lineage>
        <taxon>Eukaryota</taxon>
        <taxon>Viridiplantae</taxon>
        <taxon>Streptophyta</taxon>
        <taxon>Embryophyta</taxon>
        <taxon>Tracheophyta</taxon>
        <taxon>Spermatophyta</taxon>
        <taxon>Magnoliopsida</taxon>
        <taxon>eudicotyledons</taxon>
        <taxon>Gunneridae</taxon>
        <taxon>Pentapetalae</taxon>
        <taxon>rosids</taxon>
        <taxon>malvids</taxon>
        <taxon>Malvales</taxon>
        <taxon>Malvaceae</taxon>
        <taxon>Malvoideae</taxon>
        <taxon>Gossypium</taxon>
    </lineage>
</organism>
<keyword evidence="3" id="KW-1185">Reference proteome</keyword>
<name>A0A1U8PPY0_GOSHI</name>
<protein>
    <recommendedName>
        <fullName evidence="2">Retrotransposon gag domain-containing protein</fullName>
    </recommendedName>
</protein>
<dbReference type="Proteomes" id="UP000818029">
    <property type="component" value="Chromosome A05"/>
</dbReference>
<feature type="region of interest" description="Disordered" evidence="1">
    <location>
        <begin position="232"/>
        <end position="265"/>
    </location>
</feature>
<feature type="region of interest" description="Disordered" evidence="1">
    <location>
        <begin position="1"/>
        <end position="28"/>
    </location>
</feature>
<dbReference type="GeneID" id="107960466"/>
<sequence length="305" mass="34570">MSTRRGARRRGRGHGSARVGSLTSGHMPNIDVREAPASLVPETMSYNRVAGDDALSQEMLRILERVVGPNTSIRSRGSICKRLRSNGAEIFKGTEGVAPNVAEYWLEATKRIMKDLDCNSEQKLKGAVSLLREEAYQWWLIVKEGTQPDRITWEFFKSVFQGKYVGASYVDAWRKEFLNLTQGDRSMAEYETEFLRLSRYAKGIVRKRDFTSLVEKTKITEAVKRTERLNWERERGKNKRDSEPSNYDQRPKRRAKVGGPVRAGPHVANTGLPPCAICGKNHAGECWRRTGACLSCGTLEHHLRE</sequence>
<proteinExistence type="predicted"/>
<gene>
    <name evidence="4" type="primary">LOC107960466</name>
</gene>
<evidence type="ECO:0000313" key="3">
    <source>
        <dbReference type="Proteomes" id="UP000818029"/>
    </source>
</evidence>
<feature type="compositionally biased region" description="Basic and acidic residues" evidence="1">
    <location>
        <begin position="232"/>
        <end position="243"/>
    </location>
</feature>
<feature type="compositionally biased region" description="Basic residues" evidence="1">
    <location>
        <begin position="1"/>
        <end position="15"/>
    </location>
</feature>
<dbReference type="PANTHER" id="PTHR34482">
    <property type="entry name" value="DNA DAMAGE-INDUCIBLE PROTEIN 1-LIKE"/>
    <property type="match status" value="1"/>
</dbReference>
<accession>A0A1U8PPY0</accession>
<dbReference type="AlphaFoldDB" id="A0A1U8PPY0"/>
<reference evidence="3" key="1">
    <citation type="journal article" date="2020" name="Nat. Genet.">
        <title>Genomic diversifications of five Gossypium allopolyploid species and their impact on cotton improvement.</title>
        <authorList>
            <person name="Chen Z.J."/>
            <person name="Sreedasyam A."/>
            <person name="Ando A."/>
            <person name="Song Q."/>
            <person name="De Santiago L.M."/>
            <person name="Hulse-Kemp A.M."/>
            <person name="Ding M."/>
            <person name="Ye W."/>
            <person name="Kirkbride R.C."/>
            <person name="Jenkins J."/>
            <person name="Plott C."/>
            <person name="Lovell J."/>
            <person name="Lin Y.M."/>
            <person name="Vaughn R."/>
            <person name="Liu B."/>
            <person name="Simpson S."/>
            <person name="Scheffler B.E."/>
            <person name="Wen L."/>
            <person name="Saski C.A."/>
            <person name="Grover C.E."/>
            <person name="Hu G."/>
            <person name="Conover J.L."/>
            <person name="Carlson J.W."/>
            <person name="Shu S."/>
            <person name="Boston L.B."/>
            <person name="Williams M."/>
            <person name="Peterson D.G."/>
            <person name="McGee K."/>
            <person name="Jones D.C."/>
            <person name="Wendel J.F."/>
            <person name="Stelly D.M."/>
            <person name="Grimwood J."/>
            <person name="Schmutz J."/>
        </authorList>
    </citation>
    <scope>NUCLEOTIDE SEQUENCE [LARGE SCALE GENOMIC DNA]</scope>
    <source>
        <strain evidence="3">cv. TM-1</strain>
    </source>
</reference>
<dbReference type="InterPro" id="IPR005162">
    <property type="entry name" value="Retrotrans_gag_dom"/>
</dbReference>
<dbReference type="KEGG" id="ghi:107960466"/>
<dbReference type="Pfam" id="PF03732">
    <property type="entry name" value="Retrotrans_gag"/>
    <property type="match status" value="1"/>
</dbReference>
<evidence type="ECO:0000256" key="1">
    <source>
        <dbReference type="SAM" id="MobiDB-lite"/>
    </source>
</evidence>
<dbReference type="PANTHER" id="PTHR34482:SF36">
    <property type="entry name" value="RETROTRANSPOSON GAG DOMAIN-CONTAINING PROTEIN"/>
    <property type="match status" value="1"/>
</dbReference>
<evidence type="ECO:0000313" key="4">
    <source>
        <dbReference type="RefSeq" id="XP_016752299.2"/>
    </source>
</evidence>
<dbReference type="RefSeq" id="XP_016752299.2">
    <property type="nucleotide sequence ID" value="XM_016896810.2"/>
</dbReference>
<reference evidence="4" key="2">
    <citation type="submission" date="2025-08" db="UniProtKB">
        <authorList>
            <consortium name="RefSeq"/>
        </authorList>
    </citation>
    <scope>IDENTIFICATION</scope>
</reference>
<dbReference type="PaxDb" id="3635-A0A1U8PPY0"/>
<evidence type="ECO:0000259" key="2">
    <source>
        <dbReference type="Pfam" id="PF03732"/>
    </source>
</evidence>
<feature type="domain" description="Retrotransposon gag" evidence="2">
    <location>
        <begin position="127"/>
        <end position="203"/>
    </location>
</feature>